<evidence type="ECO:0000313" key="1">
    <source>
        <dbReference type="EMBL" id="MBC1493524.1"/>
    </source>
</evidence>
<dbReference type="AlphaFoldDB" id="A0A7X0XG01"/>
<dbReference type="EMBL" id="JAASTX010000039">
    <property type="protein sequence ID" value="MBC1493524.1"/>
    <property type="molecule type" value="Genomic_DNA"/>
</dbReference>
<gene>
    <name evidence="1" type="ORF">HCI99_17045</name>
</gene>
<proteinExistence type="predicted"/>
<reference evidence="1 2" key="1">
    <citation type="submission" date="2020-03" db="EMBL/GenBank/DDBJ databases">
        <title>Soil Listeria distribution.</title>
        <authorList>
            <person name="Liao J."/>
            <person name="Wiedmann M."/>
        </authorList>
    </citation>
    <scope>NUCLEOTIDE SEQUENCE [LARGE SCALE GENOMIC DNA]</scope>
    <source>
        <strain evidence="1 2">FSL L7-1547</strain>
    </source>
</reference>
<name>A0A7X0XG01_9LIST</name>
<dbReference type="Proteomes" id="UP000533953">
    <property type="component" value="Unassembled WGS sequence"/>
</dbReference>
<protein>
    <submittedName>
        <fullName evidence="1">Uncharacterized protein</fullName>
    </submittedName>
</protein>
<evidence type="ECO:0000313" key="2">
    <source>
        <dbReference type="Proteomes" id="UP000533953"/>
    </source>
</evidence>
<accession>A0A7X0XG01</accession>
<sequence>MSELVVNDDFYVDFADEITSVGNNLESYLRRYTEILESICECAIKEGDVYKNLCAFVEYANLLRGQIDTIAALLASVSKSFVEEIDVADKELY</sequence>
<comment type="caution">
    <text evidence="1">The sequence shown here is derived from an EMBL/GenBank/DDBJ whole genome shotgun (WGS) entry which is preliminary data.</text>
</comment>
<organism evidence="1 2">
    <name type="scientific">Listeria booriae</name>
    <dbReference type="NCBI Taxonomy" id="1552123"/>
    <lineage>
        <taxon>Bacteria</taxon>
        <taxon>Bacillati</taxon>
        <taxon>Bacillota</taxon>
        <taxon>Bacilli</taxon>
        <taxon>Bacillales</taxon>
        <taxon>Listeriaceae</taxon>
        <taxon>Listeria</taxon>
    </lineage>
</organism>
<dbReference type="RefSeq" id="WP_185418459.1">
    <property type="nucleotide sequence ID" value="NZ_JAASTX010000039.1"/>
</dbReference>